<dbReference type="InterPro" id="IPR001451">
    <property type="entry name" value="Hexapep"/>
</dbReference>
<dbReference type="RefSeq" id="WP_125324463.1">
    <property type="nucleotide sequence ID" value="NZ_CP034328.1"/>
</dbReference>
<dbReference type="InterPro" id="IPR011004">
    <property type="entry name" value="Trimer_LpxA-like_sf"/>
</dbReference>
<evidence type="ECO:0000256" key="2">
    <source>
        <dbReference type="ARBA" id="ARBA00022679"/>
    </source>
</evidence>
<comment type="similarity">
    <text evidence="1">Belongs to the transferase hexapeptide repeat family.</text>
</comment>
<evidence type="ECO:0000256" key="4">
    <source>
        <dbReference type="ARBA" id="ARBA00023315"/>
    </source>
</evidence>
<organism evidence="5 6">
    <name type="scientific">Tabrizicola piscis</name>
    <dbReference type="NCBI Taxonomy" id="2494374"/>
    <lineage>
        <taxon>Bacteria</taxon>
        <taxon>Pseudomonadati</taxon>
        <taxon>Pseudomonadota</taxon>
        <taxon>Alphaproteobacteria</taxon>
        <taxon>Rhodobacterales</taxon>
        <taxon>Paracoccaceae</taxon>
        <taxon>Tabrizicola</taxon>
    </lineage>
</organism>
<dbReference type="InterPro" id="IPR018357">
    <property type="entry name" value="Hexapep_transf_CS"/>
</dbReference>
<dbReference type="PANTHER" id="PTHR43300">
    <property type="entry name" value="ACETYLTRANSFERASE"/>
    <property type="match status" value="1"/>
</dbReference>
<keyword evidence="3" id="KW-0677">Repeat</keyword>
<keyword evidence="2 5" id="KW-0808">Transferase</keyword>
<accession>A0A3S8U3R2</accession>
<name>A0A3S8U3R2_9RHOB</name>
<protein>
    <submittedName>
        <fullName evidence="5">Acetyltransferase</fullName>
    </submittedName>
</protein>
<evidence type="ECO:0000256" key="1">
    <source>
        <dbReference type="ARBA" id="ARBA00007274"/>
    </source>
</evidence>
<gene>
    <name evidence="5" type="ORF">EI545_05050</name>
</gene>
<keyword evidence="6" id="KW-1185">Reference proteome</keyword>
<dbReference type="PANTHER" id="PTHR43300:SF7">
    <property type="entry name" value="UDP-N-ACETYLBACILLOSAMINE N-ACETYLTRANSFERASE"/>
    <property type="match status" value="1"/>
</dbReference>
<dbReference type="Gene3D" id="2.160.10.10">
    <property type="entry name" value="Hexapeptide repeat proteins"/>
    <property type="match status" value="1"/>
</dbReference>
<dbReference type="EMBL" id="CP034328">
    <property type="protein sequence ID" value="AZL58262.1"/>
    <property type="molecule type" value="Genomic_DNA"/>
</dbReference>
<dbReference type="GO" id="GO:0016746">
    <property type="term" value="F:acyltransferase activity"/>
    <property type="evidence" value="ECO:0007669"/>
    <property type="project" value="UniProtKB-KW"/>
</dbReference>
<evidence type="ECO:0000313" key="6">
    <source>
        <dbReference type="Proteomes" id="UP000282002"/>
    </source>
</evidence>
<dbReference type="Proteomes" id="UP000282002">
    <property type="component" value="Chromosome"/>
</dbReference>
<evidence type="ECO:0000313" key="5">
    <source>
        <dbReference type="EMBL" id="AZL58262.1"/>
    </source>
</evidence>
<reference evidence="5 6" key="1">
    <citation type="submission" date="2018-12" db="EMBL/GenBank/DDBJ databases">
        <title>Complete genome sequencing of Tabrizicola sp. K13M18.</title>
        <authorList>
            <person name="Bae J.-W."/>
        </authorList>
    </citation>
    <scope>NUCLEOTIDE SEQUENCE [LARGE SCALE GENOMIC DNA]</scope>
    <source>
        <strain evidence="5 6">K13M18</strain>
    </source>
</reference>
<evidence type="ECO:0000256" key="3">
    <source>
        <dbReference type="ARBA" id="ARBA00022737"/>
    </source>
</evidence>
<dbReference type="Pfam" id="PF00132">
    <property type="entry name" value="Hexapep"/>
    <property type="match status" value="1"/>
</dbReference>
<dbReference type="OrthoDB" id="9815592at2"/>
<sequence length="209" mass="21111">MRAVIYATGSTFVVEVEESLSRAGIELVAGIRNRDGPCHLSNPAQSVPLAGAGPGLRDLPFIVPLFTPANRRAAVAEARAQGFFTPLSLIDPTVIRPRDLPQGEGLYVNAGAVIGAGTRFGAFVVVNRTASLGHDLICGDYVSIGPGAVLAGMITLGDDVVIGAGAVILPEVTVGAGAVVAAGAVVNRDVPAGATVAGNPARIVRRGDA</sequence>
<dbReference type="PROSITE" id="PS00101">
    <property type="entry name" value="HEXAPEP_TRANSFERASES"/>
    <property type="match status" value="1"/>
</dbReference>
<dbReference type="SUPFAM" id="SSF51161">
    <property type="entry name" value="Trimeric LpxA-like enzymes"/>
    <property type="match status" value="1"/>
</dbReference>
<dbReference type="KEGG" id="taw:EI545_05050"/>
<keyword evidence="4" id="KW-0012">Acyltransferase</keyword>
<proteinExistence type="inferred from homology"/>
<dbReference type="AlphaFoldDB" id="A0A3S8U3R2"/>
<dbReference type="InterPro" id="IPR050179">
    <property type="entry name" value="Trans_hexapeptide_repeat"/>
</dbReference>